<feature type="region of interest" description="Disordered" evidence="1">
    <location>
        <begin position="1"/>
        <end position="23"/>
    </location>
</feature>
<reference evidence="3 4" key="1">
    <citation type="submission" date="2024-01" db="EMBL/GenBank/DDBJ databases">
        <title>The genomes of 5 underutilized Papilionoideae crops provide insights into root nodulation and disease resistanc.</title>
        <authorList>
            <person name="Jiang F."/>
        </authorList>
    </citation>
    <scope>NUCLEOTIDE SEQUENCE [LARGE SCALE GENOMIC DNA]</scope>
    <source>
        <strain evidence="3">LVBAO_FW01</strain>
        <tissue evidence="3">Leaves</tissue>
    </source>
</reference>
<dbReference type="AlphaFoldDB" id="A0AAN9QRE4"/>
<evidence type="ECO:0000313" key="4">
    <source>
        <dbReference type="Proteomes" id="UP001367508"/>
    </source>
</evidence>
<feature type="transmembrane region" description="Helical" evidence="2">
    <location>
        <begin position="112"/>
        <end position="129"/>
    </location>
</feature>
<keyword evidence="2" id="KW-0472">Membrane</keyword>
<evidence type="ECO:0000256" key="2">
    <source>
        <dbReference type="SAM" id="Phobius"/>
    </source>
</evidence>
<keyword evidence="4" id="KW-1185">Reference proteome</keyword>
<dbReference type="Proteomes" id="UP001367508">
    <property type="component" value="Unassembled WGS sequence"/>
</dbReference>
<dbReference type="EMBL" id="JAYMYQ010000003">
    <property type="protein sequence ID" value="KAK7345214.1"/>
    <property type="molecule type" value="Genomic_DNA"/>
</dbReference>
<gene>
    <name evidence="3" type="ORF">VNO77_15795</name>
</gene>
<name>A0AAN9QRE4_CANGL</name>
<evidence type="ECO:0000313" key="3">
    <source>
        <dbReference type="EMBL" id="KAK7345214.1"/>
    </source>
</evidence>
<accession>A0AAN9QRE4</accession>
<proteinExistence type="predicted"/>
<feature type="compositionally biased region" description="Basic and acidic residues" evidence="1">
    <location>
        <begin position="1"/>
        <end position="11"/>
    </location>
</feature>
<comment type="caution">
    <text evidence="3">The sequence shown here is derived from an EMBL/GenBank/DDBJ whole genome shotgun (WGS) entry which is preliminary data.</text>
</comment>
<keyword evidence="2" id="KW-1133">Transmembrane helix</keyword>
<protein>
    <submittedName>
        <fullName evidence="3">Uncharacterized protein</fullName>
    </submittedName>
</protein>
<evidence type="ECO:0000256" key="1">
    <source>
        <dbReference type="SAM" id="MobiDB-lite"/>
    </source>
</evidence>
<keyword evidence="2" id="KW-0812">Transmembrane</keyword>
<organism evidence="3 4">
    <name type="scientific">Canavalia gladiata</name>
    <name type="common">Sword bean</name>
    <name type="synonym">Dolichos gladiatus</name>
    <dbReference type="NCBI Taxonomy" id="3824"/>
    <lineage>
        <taxon>Eukaryota</taxon>
        <taxon>Viridiplantae</taxon>
        <taxon>Streptophyta</taxon>
        <taxon>Embryophyta</taxon>
        <taxon>Tracheophyta</taxon>
        <taxon>Spermatophyta</taxon>
        <taxon>Magnoliopsida</taxon>
        <taxon>eudicotyledons</taxon>
        <taxon>Gunneridae</taxon>
        <taxon>Pentapetalae</taxon>
        <taxon>rosids</taxon>
        <taxon>fabids</taxon>
        <taxon>Fabales</taxon>
        <taxon>Fabaceae</taxon>
        <taxon>Papilionoideae</taxon>
        <taxon>50 kb inversion clade</taxon>
        <taxon>NPAAA clade</taxon>
        <taxon>indigoferoid/millettioid clade</taxon>
        <taxon>Phaseoleae</taxon>
        <taxon>Canavalia</taxon>
    </lineage>
</organism>
<sequence>MHARVEMRGESFQEESSPSLPKERIENSDLVAGFKIELDGVAASSVVSKGISINPFSLGVSVNKDSDTSWLTYGWEHTHALMIDHRSKITKEIHVVSALEDTLIKWWKIQRLPYSLLVLISLAFMVLGLT</sequence>